<dbReference type="AlphaFoldDB" id="A0AAW6AY24"/>
<evidence type="ECO:0000313" key="1">
    <source>
        <dbReference type="EMBL" id="MDB2001685.1"/>
    </source>
</evidence>
<gene>
    <name evidence="1" type="ORF">PM006_15890</name>
</gene>
<name>A0AAW6AY24_CLOSY</name>
<dbReference type="EMBL" id="JAQLGM010000045">
    <property type="protein sequence ID" value="MDB2001685.1"/>
    <property type="molecule type" value="Genomic_DNA"/>
</dbReference>
<dbReference type="RefSeq" id="WP_195481522.1">
    <property type="nucleotide sequence ID" value="NZ_JADNHH010000018.1"/>
</dbReference>
<protein>
    <submittedName>
        <fullName evidence="1">Uncharacterized protein</fullName>
    </submittedName>
</protein>
<dbReference type="Proteomes" id="UP001300871">
    <property type="component" value="Unassembled WGS sequence"/>
</dbReference>
<comment type="caution">
    <text evidence="1">The sequence shown here is derived from an EMBL/GenBank/DDBJ whole genome shotgun (WGS) entry which is preliminary data.</text>
</comment>
<reference evidence="1" key="1">
    <citation type="submission" date="2023-01" db="EMBL/GenBank/DDBJ databases">
        <title>Human gut microbiome strain richness.</title>
        <authorList>
            <person name="Chen-Liaw A."/>
        </authorList>
    </citation>
    <scope>NUCLEOTIDE SEQUENCE</scope>
    <source>
        <strain evidence="1">B1_m1001713B170214d0_201011</strain>
    </source>
</reference>
<organism evidence="1 2">
    <name type="scientific">Clostridium symbiosum</name>
    <name type="common">Bacteroides symbiosus</name>
    <dbReference type="NCBI Taxonomy" id="1512"/>
    <lineage>
        <taxon>Bacteria</taxon>
        <taxon>Bacillati</taxon>
        <taxon>Bacillota</taxon>
        <taxon>Clostridia</taxon>
        <taxon>Lachnospirales</taxon>
        <taxon>Lachnospiraceae</taxon>
        <taxon>Otoolea</taxon>
    </lineage>
</organism>
<accession>A0AAW6AY24</accession>
<sequence length="256" mass="30015">MFKKNVKKKEEINKITRKEEIAMYPTHGEQQKKEIETIRKRTIELELSDADVKRIAEKAGAHGMTVGKLLESFIGDLVCGTYSNGSDERDLAGQWFDRCWFGMFPEMTFLSWLIEWGGIDEVLQAWEDIADSTENIKITQEELSSGIIKSGRGETYTWQDLVHGDGIPSYSSREEWEEEQRGYIEQEQDIIDSCRETVSEYWNEYKEQKKEYQPGTLDEELKRVLDWRQNYQRILASGKQTEAIHFCPMCRRKLDD</sequence>
<evidence type="ECO:0000313" key="2">
    <source>
        <dbReference type="Proteomes" id="UP001300871"/>
    </source>
</evidence>
<proteinExistence type="predicted"/>